<dbReference type="EMBL" id="KK198755">
    <property type="protein sequence ID" value="KCW81239.1"/>
    <property type="molecule type" value="Genomic_DNA"/>
</dbReference>
<organism evidence="3">
    <name type="scientific">Eucalyptus grandis</name>
    <name type="common">Flooded gum</name>
    <dbReference type="NCBI Taxonomy" id="71139"/>
    <lineage>
        <taxon>Eukaryota</taxon>
        <taxon>Viridiplantae</taxon>
        <taxon>Streptophyta</taxon>
        <taxon>Embryophyta</taxon>
        <taxon>Tracheophyta</taxon>
        <taxon>Spermatophyta</taxon>
        <taxon>Magnoliopsida</taxon>
        <taxon>eudicotyledons</taxon>
        <taxon>Gunneridae</taxon>
        <taxon>Pentapetalae</taxon>
        <taxon>rosids</taxon>
        <taxon>malvids</taxon>
        <taxon>Myrtales</taxon>
        <taxon>Myrtaceae</taxon>
        <taxon>Myrtoideae</taxon>
        <taxon>Eucalypteae</taxon>
        <taxon>Eucalyptus</taxon>
    </lineage>
</organism>
<dbReference type="AlphaFoldDB" id="A0A059CSN7"/>
<dbReference type="OMA" id="MADTHKM"/>
<gene>
    <name evidence="3" type="ORF">EUGRSUZ_C02607</name>
</gene>
<keyword evidence="2" id="KW-0812">Transmembrane</keyword>
<dbReference type="eggNOG" id="ENOG502S3MA">
    <property type="taxonomic scope" value="Eukaryota"/>
</dbReference>
<feature type="region of interest" description="Disordered" evidence="1">
    <location>
        <begin position="1"/>
        <end position="42"/>
    </location>
</feature>
<evidence type="ECO:0000256" key="2">
    <source>
        <dbReference type="SAM" id="Phobius"/>
    </source>
</evidence>
<protein>
    <recommendedName>
        <fullName evidence="4">Transmembrane protein</fullName>
    </recommendedName>
</protein>
<keyword evidence="2" id="KW-0472">Membrane</keyword>
<evidence type="ECO:0000256" key="1">
    <source>
        <dbReference type="SAM" id="MobiDB-lite"/>
    </source>
</evidence>
<evidence type="ECO:0000313" key="3">
    <source>
        <dbReference type="EMBL" id="KCW81239.1"/>
    </source>
</evidence>
<name>A0A059CSN7_EUCGR</name>
<evidence type="ECO:0008006" key="4">
    <source>
        <dbReference type="Google" id="ProtNLM"/>
    </source>
</evidence>
<dbReference type="FunCoup" id="A0A059CSN7">
    <property type="interactions" value="95"/>
</dbReference>
<proteinExistence type="predicted"/>
<keyword evidence="2" id="KW-1133">Transmembrane helix</keyword>
<dbReference type="STRING" id="71139.A0A059CSN7"/>
<dbReference type="Gramene" id="KCW81239">
    <property type="protein sequence ID" value="KCW81239"/>
    <property type="gene ID" value="EUGRSUZ_C02607"/>
</dbReference>
<sequence length="102" mass="10890">MAKEGDGDWRKMADTHKMSPEEVRTAGVEASKRPPGHGLGEVLHQRRGLPYSFPAMAIAGLLITGAVGYFALYMLKKPEADAGDVAKVATGVAGPEDTRPRK</sequence>
<reference evidence="3" key="1">
    <citation type="submission" date="2013-07" db="EMBL/GenBank/DDBJ databases">
        <title>The genome of Eucalyptus grandis.</title>
        <authorList>
            <person name="Schmutz J."/>
            <person name="Hayes R."/>
            <person name="Myburg A."/>
            <person name="Tuskan G."/>
            <person name="Grattapaglia D."/>
            <person name="Rokhsar D.S."/>
        </authorList>
    </citation>
    <scope>NUCLEOTIDE SEQUENCE</scope>
    <source>
        <tissue evidence="3">Leaf extractions</tissue>
    </source>
</reference>
<dbReference type="InParanoid" id="A0A059CSN7"/>
<feature type="compositionally biased region" description="Basic and acidic residues" evidence="1">
    <location>
        <begin position="1"/>
        <end position="24"/>
    </location>
</feature>
<accession>A0A059CSN7</accession>
<feature type="transmembrane region" description="Helical" evidence="2">
    <location>
        <begin position="51"/>
        <end position="72"/>
    </location>
</feature>